<sequence length="223" mass="25135">MNWKLFWRKVLGLPQTYFLIVGTGLGYVSLIIWLGNRPLTLIVGGAIALVMVAVWFGKLRQFYGCSSPNLLDAAIFLNELASIEGKLEGRKDADWEQTLILVKQIQIFAQRIANRESSLMPELLETLYTVLSLCEQVAFALLTLDKMQTETYRSLTRQHLETTCERVQETHRLLQELQDRVLLSSLEASTEQASLPRSLRVIIAENQTVLDKIGTKSSSIHGG</sequence>
<name>A0A3N6PW27_9CYAN</name>
<dbReference type="Proteomes" id="UP000269154">
    <property type="component" value="Unassembled WGS sequence"/>
</dbReference>
<evidence type="ECO:0000313" key="3">
    <source>
        <dbReference type="Proteomes" id="UP000269154"/>
    </source>
</evidence>
<dbReference type="EMBL" id="RCBY01000108">
    <property type="protein sequence ID" value="RQH37927.1"/>
    <property type="molecule type" value="Genomic_DNA"/>
</dbReference>
<organism evidence="2 3">
    <name type="scientific">Okeania hirsuta</name>
    <dbReference type="NCBI Taxonomy" id="1458930"/>
    <lineage>
        <taxon>Bacteria</taxon>
        <taxon>Bacillati</taxon>
        <taxon>Cyanobacteriota</taxon>
        <taxon>Cyanophyceae</taxon>
        <taxon>Oscillatoriophycideae</taxon>
        <taxon>Oscillatoriales</taxon>
        <taxon>Microcoleaceae</taxon>
        <taxon>Okeania</taxon>
    </lineage>
</organism>
<keyword evidence="3" id="KW-1185">Reference proteome</keyword>
<dbReference type="OrthoDB" id="530270at2"/>
<keyword evidence="1" id="KW-0812">Transmembrane</keyword>
<reference evidence="2 3" key="1">
    <citation type="journal article" date="2018" name="ACS Chem. Biol.">
        <title>Ketoreductase domain dysfunction expands chemodiversity: malyngamide biosynthesis in the cyanobacterium Okeania hirsuta.</title>
        <authorList>
            <person name="Moss N.A."/>
            <person name="Leao T."/>
            <person name="Rankin M."/>
            <person name="McCullough T.M."/>
            <person name="Qu P."/>
            <person name="Korobeynikov A."/>
            <person name="Smith J.L."/>
            <person name="Gerwick L."/>
            <person name="Gerwick W.H."/>
        </authorList>
    </citation>
    <scope>NUCLEOTIDE SEQUENCE [LARGE SCALE GENOMIC DNA]</scope>
    <source>
        <strain evidence="2 3">PAB10Feb10-1</strain>
    </source>
</reference>
<gene>
    <name evidence="2" type="ORF">D5R40_18370</name>
</gene>
<comment type="caution">
    <text evidence="2">The sequence shown here is derived from an EMBL/GenBank/DDBJ whole genome shotgun (WGS) entry which is preliminary data.</text>
</comment>
<feature type="transmembrane region" description="Helical" evidence="1">
    <location>
        <begin position="39"/>
        <end position="57"/>
    </location>
</feature>
<proteinExistence type="predicted"/>
<evidence type="ECO:0000313" key="2">
    <source>
        <dbReference type="EMBL" id="RQH37927.1"/>
    </source>
</evidence>
<feature type="transmembrane region" description="Helical" evidence="1">
    <location>
        <begin position="12"/>
        <end position="33"/>
    </location>
</feature>
<dbReference type="RefSeq" id="WP_124144514.1">
    <property type="nucleotide sequence ID" value="NZ_CAWOKI010000023.1"/>
</dbReference>
<keyword evidence="1" id="KW-0472">Membrane</keyword>
<protein>
    <submittedName>
        <fullName evidence="2">Uncharacterized protein</fullName>
    </submittedName>
</protein>
<keyword evidence="1" id="KW-1133">Transmembrane helix</keyword>
<dbReference type="AlphaFoldDB" id="A0A3N6PW27"/>
<accession>A0A3N6PW27</accession>
<evidence type="ECO:0000256" key="1">
    <source>
        <dbReference type="SAM" id="Phobius"/>
    </source>
</evidence>